<evidence type="ECO:0000313" key="3">
    <source>
        <dbReference type="Proteomes" id="UP000298460"/>
    </source>
</evidence>
<feature type="transmembrane region" description="Helical" evidence="1">
    <location>
        <begin position="229"/>
        <end position="252"/>
    </location>
</feature>
<dbReference type="Proteomes" id="UP000298460">
    <property type="component" value="Unassembled WGS sequence"/>
</dbReference>
<evidence type="ECO:0008006" key="4">
    <source>
        <dbReference type="Google" id="ProtNLM"/>
    </source>
</evidence>
<feature type="transmembrane region" description="Helical" evidence="1">
    <location>
        <begin position="330"/>
        <end position="353"/>
    </location>
</feature>
<feature type="transmembrane region" description="Helical" evidence="1">
    <location>
        <begin position="258"/>
        <end position="275"/>
    </location>
</feature>
<protein>
    <recommendedName>
        <fullName evidence="4">Phage tail tape measure protein</fullName>
    </recommendedName>
</protein>
<keyword evidence="1" id="KW-0812">Transmembrane</keyword>
<dbReference type="EMBL" id="SPQQ01000004">
    <property type="protein sequence ID" value="TGE37919.1"/>
    <property type="molecule type" value="Genomic_DNA"/>
</dbReference>
<evidence type="ECO:0000256" key="1">
    <source>
        <dbReference type="SAM" id="Phobius"/>
    </source>
</evidence>
<keyword evidence="1" id="KW-1133">Transmembrane helix</keyword>
<dbReference type="AlphaFoldDB" id="A0A4Z0R687"/>
<feature type="transmembrane region" description="Helical" evidence="1">
    <location>
        <begin position="287"/>
        <end position="318"/>
    </location>
</feature>
<evidence type="ECO:0000313" key="2">
    <source>
        <dbReference type="EMBL" id="TGE37919.1"/>
    </source>
</evidence>
<keyword evidence="3" id="KW-1185">Reference proteome</keyword>
<gene>
    <name evidence="2" type="ORF">E4K67_12960</name>
</gene>
<sequence length="587" mass="63342">MLQLFNASSRLNATVQLLTELGKATLGGAMQQQKTQDMFIGRTGNTEIGTDMFEKFKRDALDAGLDVNESLQSSLAFFSSTQGVGQLSKLNDFAQQLNAFDTTGSGIEGAASAVKEAMSGDTTTLAERFNISDFDMEAFKIEDLGKSGNIDGFIKAFDQLLEKQNMGQAAFDQMMKSPTKQLEIFTNNMKSSFADAGVQAMEALAPLITRLNDAFQAGKFQPFIDGLSIGLAVIVGGIVGVADALAWLGGIIQQNWDIIAPILVMMGSALTLWAVTQIPALYRNLCLLAYPIVQAAAAWLLLNWQILLIGAAIGFVLYAMVTWGDTTVEVIGFIGGLFGVLFGFLFNSFAYFANFVLSVAEFIANVFDDPVYAVKKLFYDLSINALQFMANIATGIENLINKIPGLEHIDITSGMDNLLKKLEGARDSLKSEADVVKLMRFEQVGYGDAFSMGQDFGKKGGNAAVSGVQGTFGALKNAFNPQRPTTDDALNPNNLNLNPNNLNGNSTIDRVNEVGKINNTVDISSEDLKTMRELAEMKNIQNFVTLTPTVAMTTGDIHNGQSVDSIIVKIKTMLETEISSSAQGVYA</sequence>
<reference evidence="2 3" key="1">
    <citation type="submission" date="2019-03" db="EMBL/GenBank/DDBJ databases">
        <title>Draft Genome Sequence of Desulfosporosinus fructosivorans Strain 63.6F, Isolated from Marine Sediment in the Baltic Sea.</title>
        <authorList>
            <person name="Hausmann B."/>
            <person name="Vandieken V."/>
            <person name="Pjevac P."/>
            <person name="Schreck K."/>
            <person name="Herbold C.W."/>
            <person name="Loy A."/>
        </authorList>
    </citation>
    <scope>NUCLEOTIDE SEQUENCE [LARGE SCALE GENOMIC DNA]</scope>
    <source>
        <strain evidence="2 3">63.6F</strain>
    </source>
</reference>
<name>A0A4Z0R687_9FIRM</name>
<comment type="caution">
    <text evidence="2">The sequence shown here is derived from an EMBL/GenBank/DDBJ whole genome shotgun (WGS) entry which is preliminary data.</text>
</comment>
<keyword evidence="1" id="KW-0472">Membrane</keyword>
<accession>A0A4Z0R687</accession>
<dbReference type="OrthoDB" id="1677957at2"/>
<organism evidence="2 3">
    <name type="scientific">Desulfosporosinus fructosivorans</name>
    <dbReference type="NCBI Taxonomy" id="2018669"/>
    <lineage>
        <taxon>Bacteria</taxon>
        <taxon>Bacillati</taxon>
        <taxon>Bacillota</taxon>
        <taxon>Clostridia</taxon>
        <taxon>Eubacteriales</taxon>
        <taxon>Desulfitobacteriaceae</taxon>
        <taxon>Desulfosporosinus</taxon>
    </lineage>
</organism>
<proteinExistence type="predicted"/>